<dbReference type="SMART" id="SM00271">
    <property type="entry name" value="DnaJ"/>
    <property type="match status" value="1"/>
</dbReference>
<evidence type="ECO:0000313" key="4">
    <source>
        <dbReference type="EMBL" id="CAE0415108.1"/>
    </source>
</evidence>
<dbReference type="SUPFAM" id="SSF46565">
    <property type="entry name" value="Chaperone J-domain"/>
    <property type="match status" value="1"/>
</dbReference>
<dbReference type="InterPro" id="IPR050817">
    <property type="entry name" value="DjlA_DnaK_co-chaperone"/>
</dbReference>
<dbReference type="PROSITE" id="PS50076">
    <property type="entry name" value="DNAJ_2"/>
    <property type="match status" value="1"/>
</dbReference>
<feature type="compositionally biased region" description="Low complexity" evidence="2">
    <location>
        <begin position="513"/>
        <end position="553"/>
    </location>
</feature>
<feature type="compositionally biased region" description="Basic residues" evidence="2">
    <location>
        <begin position="490"/>
        <end position="501"/>
    </location>
</feature>
<dbReference type="InterPro" id="IPR036869">
    <property type="entry name" value="J_dom_sf"/>
</dbReference>
<dbReference type="Pfam" id="PF00226">
    <property type="entry name" value="DnaJ"/>
    <property type="match status" value="1"/>
</dbReference>
<feature type="region of interest" description="Disordered" evidence="2">
    <location>
        <begin position="405"/>
        <end position="604"/>
    </location>
</feature>
<feature type="coiled-coil region" evidence="1">
    <location>
        <begin position="316"/>
        <end position="384"/>
    </location>
</feature>
<dbReference type="AlphaFoldDB" id="A0A7S3L828"/>
<evidence type="ECO:0000256" key="2">
    <source>
        <dbReference type="SAM" id="MobiDB-lite"/>
    </source>
</evidence>
<feature type="compositionally biased region" description="Basic and acidic residues" evidence="2">
    <location>
        <begin position="577"/>
        <end position="604"/>
    </location>
</feature>
<feature type="compositionally biased region" description="Low complexity" evidence="2">
    <location>
        <begin position="166"/>
        <end position="201"/>
    </location>
</feature>
<evidence type="ECO:0000259" key="3">
    <source>
        <dbReference type="PROSITE" id="PS50076"/>
    </source>
</evidence>
<feature type="compositionally biased region" description="Low complexity" evidence="2">
    <location>
        <begin position="213"/>
        <end position="226"/>
    </location>
</feature>
<dbReference type="PANTHER" id="PTHR24074">
    <property type="entry name" value="CO-CHAPERONE PROTEIN DJLA"/>
    <property type="match status" value="1"/>
</dbReference>
<dbReference type="CDD" id="cd06257">
    <property type="entry name" value="DnaJ"/>
    <property type="match status" value="1"/>
</dbReference>
<feature type="domain" description="J" evidence="3">
    <location>
        <begin position="105"/>
        <end position="170"/>
    </location>
</feature>
<feature type="region of interest" description="Disordered" evidence="2">
    <location>
        <begin position="165"/>
        <end position="236"/>
    </location>
</feature>
<dbReference type="Gene3D" id="1.10.287.110">
    <property type="entry name" value="DnaJ domain"/>
    <property type="match status" value="1"/>
</dbReference>
<feature type="compositionally biased region" description="Basic and acidic residues" evidence="2">
    <location>
        <begin position="227"/>
        <end position="236"/>
    </location>
</feature>
<proteinExistence type="predicted"/>
<protein>
    <recommendedName>
        <fullName evidence="3">J domain-containing protein</fullName>
    </recommendedName>
</protein>
<feature type="compositionally biased region" description="Basic and acidic residues" evidence="2">
    <location>
        <begin position="459"/>
        <end position="468"/>
    </location>
</feature>
<name>A0A7S3L828_9STRA</name>
<sequence length="604" mass="64933">MTRHLSASAVATTTTTTTTKAACVTILLFVLRMSVAYAWLVPKLQPAIHHRPPHQIGSRVLSTTVPWQYPPPHGRHVTASTTTTTTRLFQSSSVDPHVIIDTSTDPFQILGLAAATADKAEIKRAYKRMALRFHPDVVCHKDSTPAERKAAGDRFAKINAAYETLSGKGSSSSGSSGSSGGTSQSTTTGTGSRSSSSSSSSWEPPHRRKGPYTSSSSSSTTGGASTDWRDYIPKNNKNYDNDDAQYDAGGDSFGQIFADLIAGAAAAGVSSAGRSGGIFQDFVEFLETNLEGGGVAGASASADDAALRLLLQTGTLQQVADEMDDTALLVEQLEVKTRTLQDEIWTLEAELRLEAIRYSQRIQLQEQVEELQARQRVVQGYERKARKRLVALQTRYKELIVRGDDDVGVNDDMYGRNTSRGRKNANGPSASYGSPSSSSSSSYGSTASSSPSSSSAGDTTRESTDDNTRATTNPEDAWKSEGFGSFGRRGSSRGRSRRPRPSSRPTESVGSGYSSSTAANTRSSYASSSSSSKAANSSSSSNPYNPSQTPSSNTYSKRPTTPQTAQDPYLPPHRRTKVVDDDKRRLRDLQVDEEFDKLKREMGL</sequence>
<accession>A0A7S3L828</accession>
<reference evidence="4" key="1">
    <citation type="submission" date="2021-01" db="EMBL/GenBank/DDBJ databases">
        <authorList>
            <person name="Corre E."/>
            <person name="Pelletier E."/>
            <person name="Niang G."/>
            <person name="Scheremetjew M."/>
            <person name="Finn R."/>
            <person name="Kale V."/>
            <person name="Holt S."/>
            <person name="Cochrane G."/>
            <person name="Meng A."/>
            <person name="Brown T."/>
            <person name="Cohen L."/>
        </authorList>
    </citation>
    <scope>NUCLEOTIDE SEQUENCE</scope>
    <source>
        <strain evidence="4">CCMP127</strain>
    </source>
</reference>
<keyword evidence="1" id="KW-0175">Coiled coil</keyword>
<dbReference type="InterPro" id="IPR001623">
    <property type="entry name" value="DnaJ_domain"/>
</dbReference>
<evidence type="ECO:0000256" key="1">
    <source>
        <dbReference type="SAM" id="Coils"/>
    </source>
</evidence>
<gene>
    <name evidence="4" type="ORF">ACOF00016_LOCUS12255</name>
</gene>
<feature type="compositionally biased region" description="Polar residues" evidence="2">
    <location>
        <begin position="554"/>
        <end position="566"/>
    </location>
</feature>
<feature type="compositionally biased region" description="Low complexity" evidence="2">
    <location>
        <begin position="427"/>
        <end position="456"/>
    </location>
</feature>
<dbReference type="EMBL" id="HBIM01015532">
    <property type="protein sequence ID" value="CAE0415108.1"/>
    <property type="molecule type" value="Transcribed_RNA"/>
</dbReference>
<organism evidence="4">
    <name type="scientific">Amphora coffeiformis</name>
    <dbReference type="NCBI Taxonomy" id="265554"/>
    <lineage>
        <taxon>Eukaryota</taxon>
        <taxon>Sar</taxon>
        <taxon>Stramenopiles</taxon>
        <taxon>Ochrophyta</taxon>
        <taxon>Bacillariophyta</taxon>
        <taxon>Bacillariophyceae</taxon>
        <taxon>Bacillariophycidae</taxon>
        <taxon>Thalassiophysales</taxon>
        <taxon>Catenulaceae</taxon>
        <taxon>Amphora</taxon>
    </lineage>
</organism>